<accession>A0A9W7GJ27</accession>
<dbReference type="Proteomes" id="UP001165065">
    <property type="component" value="Unassembled WGS sequence"/>
</dbReference>
<protein>
    <submittedName>
        <fullName evidence="2">Uncharacterized protein</fullName>
    </submittedName>
</protein>
<proteinExistence type="predicted"/>
<comment type="caution">
    <text evidence="2">The sequence shown here is derived from an EMBL/GenBank/DDBJ whole genome shotgun (WGS) entry which is preliminary data.</text>
</comment>
<feature type="non-terminal residue" evidence="2">
    <location>
        <position position="1"/>
    </location>
</feature>
<evidence type="ECO:0000256" key="1">
    <source>
        <dbReference type="SAM" id="MobiDB-lite"/>
    </source>
</evidence>
<feature type="compositionally biased region" description="Acidic residues" evidence="1">
    <location>
        <begin position="35"/>
        <end position="47"/>
    </location>
</feature>
<name>A0A9W7GJ27_9STRA</name>
<organism evidence="2 3">
    <name type="scientific">Triparma columacea</name>
    <dbReference type="NCBI Taxonomy" id="722753"/>
    <lineage>
        <taxon>Eukaryota</taxon>
        <taxon>Sar</taxon>
        <taxon>Stramenopiles</taxon>
        <taxon>Ochrophyta</taxon>
        <taxon>Bolidophyceae</taxon>
        <taxon>Parmales</taxon>
        <taxon>Triparmaceae</taxon>
        <taxon>Triparma</taxon>
    </lineage>
</organism>
<keyword evidence="3" id="KW-1185">Reference proteome</keyword>
<evidence type="ECO:0000313" key="3">
    <source>
        <dbReference type="Proteomes" id="UP001165065"/>
    </source>
</evidence>
<evidence type="ECO:0000313" key="2">
    <source>
        <dbReference type="EMBL" id="GMI44805.1"/>
    </source>
</evidence>
<sequence>PYHVQPPPSRATKTQDDDYSSSSDADNDNYHDSDDRDSEDDELEGDGGVENAFEDPSRDYSGAATATRQATFYFHKRWFETMMGLKDDEALPDASLDLKVITLPRAKAFIRVDLERTNQHTSMPRFTSQDSYIKNQIRHLSRLYWWGYNEKG</sequence>
<dbReference type="AlphaFoldDB" id="A0A9W7GJ27"/>
<gene>
    <name evidence="2" type="ORF">TrCOL_g9556</name>
</gene>
<feature type="non-terminal residue" evidence="2">
    <location>
        <position position="152"/>
    </location>
</feature>
<reference evidence="3" key="1">
    <citation type="journal article" date="2023" name="Commun. Biol.">
        <title>Genome analysis of Parmales, the sister group of diatoms, reveals the evolutionary specialization of diatoms from phago-mixotrophs to photoautotrophs.</title>
        <authorList>
            <person name="Ban H."/>
            <person name="Sato S."/>
            <person name="Yoshikawa S."/>
            <person name="Yamada K."/>
            <person name="Nakamura Y."/>
            <person name="Ichinomiya M."/>
            <person name="Sato N."/>
            <person name="Blanc-Mathieu R."/>
            <person name="Endo H."/>
            <person name="Kuwata A."/>
            <person name="Ogata H."/>
        </authorList>
    </citation>
    <scope>NUCLEOTIDE SEQUENCE [LARGE SCALE GENOMIC DNA]</scope>
</reference>
<dbReference type="EMBL" id="BRYA01001497">
    <property type="protein sequence ID" value="GMI44805.1"/>
    <property type="molecule type" value="Genomic_DNA"/>
</dbReference>
<feature type="region of interest" description="Disordered" evidence="1">
    <location>
        <begin position="1"/>
        <end position="61"/>
    </location>
</feature>